<keyword evidence="3" id="KW-1185">Reference proteome</keyword>
<evidence type="ECO:0000256" key="1">
    <source>
        <dbReference type="SAM" id="Phobius"/>
    </source>
</evidence>
<feature type="transmembrane region" description="Helical" evidence="1">
    <location>
        <begin position="26"/>
        <end position="45"/>
    </location>
</feature>
<keyword evidence="1" id="KW-0472">Membrane</keyword>
<reference evidence="2" key="1">
    <citation type="submission" date="2022-06" db="EMBL/GenBank/DDBJ databases">
        <title>Complete genome sequences of two strains of the flax pathogen Septoria linicola.</title>
        <authorList>
            <person name="Lapalu N."/>
            <person name="Simon A."/>
            <person name="Demenou B."/>
            <person name="Paumier D."/>
            <person name="Guillot M.-P."/>
            <person name="Gout L."/>
            <person name="Valade R."/>
        </authorList>
    </citation>
    <scope>NUCLEOTIDE SEQUENCE</scope>
    <source>
        <strain evidence="2">SE15195</strain>
    </source>
</reference>
<evidence type="ECO:0000313" key="2">
    <source>
        <dbReference type="EMBL" id="USW57052.1"/>
    </source>
</evidence>
<protein>
    <submittedName>
        <fullName evidence="2">Nucleotide-diphospho-sugar transferase, glucose N-acetyltransferase 1</fullName>
    </submittedName>
</protein>
<keyword evidence="1" id="KW-1133">Transmembrane helix</keyword>
<gene>
    <name evidence="2" type="ORF">Slin15195_G103710</name>
</gene>
<keyword evidence="2" id="KW-0808">Transferase</keyword>
<name>A0A9Q9AW85_9PEZI</name>
<dbReference type="Gene3D" id="3.90.550.10">
    <property type="entry name" value="Spore Coat Polysaccharide Biosynthesis Protein SpsA, Chain A"/>
    <property type="match status" value="1"/>
</dbReference>
<dbReference type="EMBL" id="CP099426">
    <property type="protein sequence ID" value="USW57052.1"/>
    <property type="molecule type" value="Genomic_DNA"/>
</dbReference>
<dbReference type="GO" id="GO:0016740">
    <property type="term" value="F:transferase activity"/>
    <property type="evidence" value="ECO:0007669"/>
    <property type="project" value="UniProtKB-KW"/>
</dbReference>
<accession>A0A9Q9AW85</accession>
<dbReference type="Proteomes" id="UP001056384">
    <property type="component" value="Chromosome 9"/>
</dbReference>
<proteinExistence type="predicted"/>
<keyword evidence="1" id="KW-0812">Transmembrane</keyword>
<dbReference type="AlphaFoldDB" id="A0A9Q9AW85"/>
<dbReference type="InterPro" id="IPR029044">
    <property type="entry name" value="Nucleotide-diphossugar_trans"/>
</dbReference>
<sequence length="615" mass="68856">MATGAVSLVVASATCRSRLPQSARPFTLSIVVLATYIGILLGAVMTSQIYHKRRLYDVEEYSVEDDWKAFLRSTKEFKRTIKNGTRTSQFVPTSTACMFEKRECRIPHTENDLLARSYHATRAVIKSTSYQLVSLIVITMSSFYTTKSLGKDWLPSPVRGSRGVSGAGRYGTYPALDSSKWRSSHSYADGLNWSSSNKRSWSRWSKFHERIALAIALIVLICLFHDNLQQRIENFRYNIYAFTHSSSTATGPPSVPATTDPAWAHFAYNFFAHDSASLCSAVVHLRSLQGANSKPTRLLSYPSLWTSADAPLEDSVARLLKRAEQEYGAVLQPVPIPSSILTSGNSVLMSEYGKLLPFNQTQFSRVAYVDTSIPSTLLKPLDDIFQFSEAAIAMPRAYWDIANPTSLSDLLLLIQPDALTFERLVSHFSADPDGINLEIEQQQQSSLPPTFMTVLNKFFDEATFLPHRDFLLRTSEFKQMDHSAYLDSFDEIWDAKNVIEEAKYVVFSNGDEQQQAAPPDCSDINAQSGTSGGVATCAEREIWEWLRRDYRDRRMAVCGALADESRSGQTEQQEDVAVEDAVSSTRHLEAQNKIIADQEETARLLSQDMPELQVG</sequence>
<evidence type="ECO:0000313" key="3">
    <source>
        <dbReference type="Proteomes" id="UP001056384"/>
    </source>
</evidence>
<organism evidence="2 3">
    <name type="scientific">Septoria linicola</name>
    <dbReference type="NCBI Taxonomy" id="215465"/>
    <lineage>
        <taxon>Eukaryota</taxon>
        <taxon>Fungi</taxon>
        <taxon>Dikarya</taxon>
        <taxon>Ascomycota</taxon>
        <taxon>Pezizomycotina</taxon>
        <taxon>Dothideomycetes</taxon>
        <taxon>Dothideomycetidae</taxon>
        <taxon>Mycosphaerellales</taxon>
        <taxon>Mycosphaerellaceae</taxon>
        <taxon>Septoria</taxon>
    </lineage>
</organism>